<protein>
    <submittedName>
        <fullName evidence="3">Uncharacterized protein</fullName>
    </submittedName>
</protein>
<feature type="region of interest" description="Disordered" evidence="1">
    <location>
        <begin position="107"/>
        <end position="137"/>
    </location>
</feature>
<evidence type="ECO:0000313" key="4">
    <source>
        <dbReference type="Proteomes" id="UP001447516"/>
    </source>
</evidence>
<gene>
    <name evidence="3" type="ORF">AAH991_09905</name>
</gene>
<reference evidence="3 4" key="1">
    <citation type="submission" date="2024-05" db="EMBL/GenBank/DDBJ databases">
        <title>Microbispora sp.ZYX-F-249.</title>
        <authorList>
            <person name="Xie H."/>
        </authorList>
    </citation>
    <scope>NUCLEOTIDE SEQUENCE [LARGE SCALE GENOMIC DNA]</scope>
    <source>
        <strain evidence="3 4">ZYX-F-249</strain>
    </source>
</reference>
<feature type="transmembrane region" description="Helical" evidence="2">
    <location>
        <begin position="44"/>
        <end position="62"/>
    </location>
</feature>
<dbReference type="EMBL" id="JBDJAW010000006">
    <property type="protein sequence ID" value="MEN3535411.1"/>
    <property type="molecule type" value="Genomic_DNA"/>
</dbReference>
<dbReference type="Proteomes" id="UP001447516">
    <property type="component" value="Unassembled WGS sequence"/>
</dbReference>
<evidence type="ECO:0000256" key="1">
    <source>
        <dbReference type="SAM" id="MobiDB-lite"/>
    </source>
</evidence>
<evidence type="ECO:0000313" key="3">
    <source>
        <dbReference type="EMBL" id="MEN3535411.1"/>
    </source>
</evidence>
<keyword evidence="2" id="KW-0812">Transmembrane</keyword>
<sequence length="137" mass="14261">MLQLPIAALFLVRLLAPARRSERMRLRDGDKRPGPLSAAARLSGRIAVAATIVVLLAVTVTGRDGGRTPGVKGAPLNVTQVQVWVGLALLVVVIAAVAYRLRPVRQAPSSVTGDGAGATTPLSHQGRAAAHVDHADR</sequence>
<accession>A0ABV0ANF3</accession>
<evidence type="ECO:0000256" key="2">
    <source>
        <dbReference type="SAM" id="Phobius"/>
    </source>
</evidence>
<keyword evidence="4" id="KW-1185">Reference proteome</keyword>
<organism evidence="3 4">
    <name type="scientific">Microbispora maris</name>
    <dbReference type="NCBI Taxonomy" id="3144104"/>
    <lineage>
        <taxon>Bacteria</taxon>
        <taxon>Bacillati</taxon>
        <taxon>Actinomycetota</taxon>
        <taxon>Actinomycetes</taxon>
        <taxon>Streptosporangiales</taxon>
        <taxon>Streptosporangiaceae</taxon>
        <taxon>Microbispora</taxon>
    </lineage>
</organism>
<proteinExistence type="predicted"/>
<feature type="transmembrane region" description="Helical" evidence="2">
    <location>
        <begin position="83"/>
        <end position="101"/>
    </location>
</feature>
<comment type="caution">
    <text evidence="3">The sequence shown here is derived from an EMBL/GenBank/DDBJ whole genome shotgun (WGS) entry which is preliminary data.</text>
</comment>
<keyword evidence="2" id="KW-1133">Transmembrane helix</keyword>
<dbReference type="RefSeq" id="WP_346225465.1">
    <property type="nucleotide sequence ID" value="NZ_JBDJAW010000006.1"/>
</dbReference>
<keyword evidence="2" id="KW-0472">Membrane</keyword>
<name>A0ABV0ANF3_9ACTN</name>